<dbReference type="EMBL" id="JBHLUH010000058">
    <property type="protein sequence ID" value="MFC0531324.1"/>
    <property type="molecule type" value="Genomic_DNA"/>
</dbReference>
<evidence type="ECO:0000313" key="1">
    <source>
        <dbReference type="EMBL" id="MFC0531324.1"/>
    </source>
</evidence>
<gene>
    <name evidence="1" type="ORF">ACFFIA_27140</name>
</gene>
<dbReference type="Proteomes" id="UP001589867">
    <property type="component" value="Unassembled WGS sequence"/>
</dbReference>
<organism evidence="1 2">
    <name type="scientific">Phytohabitans kaempferiae</name>
    <dbReference type="NCBI Taxonomy" id="1620943"/>
    <lineage>
        <taxon>Bacteria</taxon>
        <taxon>Bacillati</taxon>
        <taxon>Actinomycetota</taxon>
        <taxon>Actinomycetes</taxon>
        <taxon>Micromonosporales</taxon>
        <taxon>Micromonosporaceae</taxon>
    </lineage>
</organism>
<sequence>MGHDAIFGEHCSLLTADPSGGHDPYITNYGIDGVQAGRWDWFYCEYRQYHPSNPGLYFLWSFTY</sequence>
<dbReference type="RefSeq" id="WP_377255549.1">
    <property type="nucleotide sequence ID" value="NZ_JBHLUH010000058.1"/>
</dbReference>
<protein>
    <submittedName>
        <fullName evidence="1">Uncharacterized protein</fullName>
    </submittedName>
</protein>
<keyword evidence="2" id="KW-1185">Reference proteome</keyword>
<reference evidence="1 2" key="1">
    <citation type="submission" date="2024-09" db="EMBL/GenBank/DDBJ databases">
        <authorList>
            <person name="Sun Q."/>
            <person name="Mori K."/>
        </authorList>
    </citation>
    <scope>NUCLEOTIDE SEQUENCE [LARGE SCALE GENOMIC DNA]</scope>
    <source>
        <strain evidence="1 2">TBRC 3947</strain>
    </source>
</reference>
<evidence type="ECO:0000313" key="2">
    <source>
        <dbReference type="Proteomes" id="UP001589867"/>
    </source>
</evidence>
<proteinExistence type="predicted"/>
<comment type="caution">
    <text evidence="1">The sequence shown here is derived from an EMBL/GenBank/DDBJ whole genome shotgun (WGS) entry which is preliminary data.</text>
</comment>
<accession>A0ABV6M9R7</accession>
<name>A0ABV6M9R7_9ACTN</name>